<dbReference type="EMBL" id="BPLR01005217">
    <property type="protein sequence ID" value="GIY00729.1"/>
    <property type="molecule type" value="Genomic_DNA"/>
</dbReference>
<name>A0AAV4PX24_CAEEX</name>
<protein>
    <submittedName>
        <fullName evidence="1">Uncharacterized protein</fullName>
    </submittedName>
</protein>
<accession>A0AAV4PX24</accession>
<reference evidence="1 2" key="1">
    <citation type="submission" date="2021-06" db="EMBL/GenBank/DDBJ databases">
        <title>Caerostris extrusa draft genome.</title>
        <authorList>
            <person name="Kono N."/>
            <person name="Arakawa K."/>
        </authorList>
    </citation>
    <scope>NUCLEOTIDE SEQUENCE [LARGE SCALE GENOMIC DNA]</scope>
</reference>
<organism evidence="1 2">
    <name type="scientific">Caerostris extrusa</name>
    <name type="common">Bark spider</name>
    <name type="synonym">Caerostris bankana</name>
    <dbReference type="NCBI Taxonomy" id="172846"/>
    <lineage>
        <taxon>Eukaryota</taxon>
        <taxon>Metazoa</taxon>
        <taxon>Ecdysozoa</taxon>
        <taxon>Arthropoda</taxon>
        <taxon>Chelicerata</taxon>
        <taxon>Arachnida</taxon>
        <taxon>Araneae</taxon>
        <taxon>Araneomorphae</taxon>
        <taxon>Entelegynae</taxon>
        <taxon>Araneoidea</taxon>
        <taxon>Araneidae</taxon>
        <taxon>Caerostris</taxon>
    </lineage>
</organism>
<evidence type="ECO:0000313" key="1">
    <source>
        <dbReference type="EMBL" id="GIY00729.1"/>
    </source>
</evidence>
<dbReference type="Proteomes" id="UP001054945">
    <property type="component" value="Unassembled WGS sequence"/>
</dbReference>
<gene>
    <name evidence="1" type="ORF">CEXT_308571</name>
</gene>
<dbReference type="AlphaFoldDB" id="A0AAV4PX24"/>
<comment type="caution">
    <text evidence="1">The sequence shown here is derived from an EMBL/GenBank/DDBJ whole genome shotgun (WGS) entry which is preliminary data.</text>
</comment>
<sequence>MLQAEDGSSTESNPVHCGTAMISALMTSAARYKSTCYSLSRDTCCPPSFSLFLLQTGLRDLGHGFAGQPLLLQHRLVSLQVRLASLNE</sequence>
<evidence type="ECO:0000313" key="2">
    <source>
        <dbReference type="Proteomes" id="UP001054945"/>
    </source>
</evidence>
<proteinExistence type="predicted"/>
<keyword evidence="2" id="KW-1185">Reference proteome</keyword>